<dbReference type="Gene3D" id="3.40.50.1700">
    <property type="entry name" value="Glycoside hydrolase family 3 C-terminal domain"/>
    <property type="match status" value="1"/>
</dbReference>
<dbReference type="EC" id="3.2.1.52" evidence="3"/>
<dbReference type="PANTHER" id="PTHR30480:SF13">
    <property type="entry name" value="BETA-HEXOSAMINIDASE"/>
    <property type="match status" value="1"/>
</dbReference>
<dbReference type="InterPro" id="IPR050226">
    <property type="entry name" value="NagZ_Beta-hexosaminidase"/>
</dbReference>
<dbReference type="InterPro" id="IPR036881">
    <property type="entry name" value="Glyco_hydro_3_C_sf"/>
</dbReference>
<evidence type="ECO:0000313" key="7">
    <source>
        <dbReference type="EMBL" id="GLQ55413.1"/>
    </source>
</evidence>
<dbReference type="PANTHER" id="PTHR30480">
    <property type="entry name" value="BETA-HEXOSAMINIDASE-RELATED"/>
    <property type="match status" value="1"/>
</dbReference>
<gene>
    <name evidence="7" type="ORF">GCM10010862_26720</name>
</gene>
<evidence type="ECO:0000256" key="4">
    <source>
        <dbReference type="ARBA" id="ARBA00022801"/>
    </source>
</evidence>
<feature type="domain" description="Glycoside hydrolase family 3 N-terminal" evidence="6">
    <location>
        <begin position="58"/>
        <end position="355"/>
    </location>
</feature>
<accession>A0ABQ5W6A7</accession>
<proteinExistence type="inferred from homology"/>
<keyword evidence="8" id="KW-1185">Reference proteome</keyword>
<dbReference type="EMBL" id="BSNS01000011">
    <property type="protein sequence ID" value="GLQ55413.1"/>
    <property type="molecule type" value="Genomic_DNA"/>
</dbReference>
<name>A0ABQ5W6A7_9HYPH</name>
<keyword evidence="4 7" id="KW-0378">Hydrolase</keyword>
<comment type="caution">
    <text evidence="7">The sequence shown here is derived from an EMBL/GenBank/DDBJ whole genome shotgun (WGS) entry which is preliminary data.</text>
</comment>
<dbReference type="InterPro" id="IPR017853">
    <property type="entry name" value="GH"/>
</dbReference>
<evidence type="ECO:0000259" key="6">
    <source>
        <dbReference type="Pfam" id="PF00933"/>
    </source>
</evidence>
<organism evidence="7 8">
    <name type="scientific">Devosia nitrariae</name>
    <dbReference type="NCBI Taxonomy" id="2071872"/>
    <lineage>
        <taxon>Bacteria</taxon>
        <taxon>Pseudomonadati</taxon>
        <taxon>Pseudomonadota</taxon>
        <taxon>Alphaproteobacteria</taxon>
        <taxon>Hyphomicrobiales</taxon>
        <taxon>Devosiaceae</taxon>
        <taxon>Devosia</taxon>
    </lineage>
</organism>
<evidence type="ECO:0000256" key="2">
    <source>
        <dbReference type="ARBA" id="ARBA00005336"/>
    </source>
</evidence>
<protein>
    <recommendedName>
        <fullName evidence="3">beta-N-acetylhexosaminidase</fullName>
        <ecNumber evidence="3">3.2.1.52</ecNumber>
    </recommendedName>
</protein>
<dbReference type="SUPFAM" id="SSF51445">
    <property type="entry name" value="(Trans)glycosidases"/>
    <property type="match status" value="1"/>
</dbReference>
<dbReference type="InterPro" id="IPR036962">
    <property type="entry name" value="Glyco_hydro_3_N_sf"/>
</dbReference>
<dbReference type="Pfam" id="PF00933">
    <property type="entry name" value="Glyco_hydro_3"/>
    <property type="match status" value="1"/>
</dbReference>
<evidence type="ECO:0000256" key="3">
    <source>
        <dbReference type="ARBA" id="ARBA00012663"/>
    </source>
</evidence>
<sequence>MMDRPAVSLDHLRLAPFNLDDEAVAWVANMAAGLDADARLMQLFVIGMHGPAANWSGDEIKRLRPGGVMRFFSADGMAEATLLDRLQDEADVPLLVSADLEGSRMSLPFATTVPNPLALAAVDDVTLTREISRVMADEARAVGVNWSYTPVLDINAAFRSAIVATRGYGSDVDRIETHAMAQADAFQRAGVAACVKHWPGEGFDDRDQHLLTTVNSLSMEEWETRFGRLYRSAIAGGVMSVMSAHIALPAFVREGDPQAGIEAFRPASVSRGLTTELLRGRLGFNGLIVSDASEMAGVTSFMATAEAKVEMLRAGCDMILFSQDMDRDLKAIKSALADGTLSEDRVDEALMRVLGLKAALGLHKDRREPATDRLARLRRPEAQAAASSGFQRAPTLVKDVEGLFPISSERHRRVLLITGGIVSPIHGAPILLALPDLMRKRGFKVDVYESGTPVPTGDYDLVLYALGEETLLTRGRIFLDWLRLMGDFRLAMRRTWHEVPTAMISFGYPYYLYDAPRMPAYVNAYCTSDEMQEAVLDCMMGLRAFEGRSPVDPFCGLEDARF</sequence>
<dbReference type="GO" id="GO:0016787">
    <property type="term" value="F:hydrolase activity"/>
    <property type="evidence" value="ECO:0007669"/>
    <property type="project" value="UniProtKB-KW"/>
</dbReference>
<dbReference type="InterPro" id="IPR001764">
    <property type="entry name" value="Glyco_hydro_3_N"/>
</dbReference>
<keyword evidence="5" id="KW-0326">Glycosidase</keyword>
<dbReference type="Proteomes" id="UP001156691">
    <property type="component" value="Unassembled WGS sequence"/>
</dbReference>
<evidence type="ECO:0000313" key="8">
    <source>
        <dbReference type="Proteomes" id="UP001156691"/>
    </source>
</evidence>
<evidence type="ECO:0000256" key="5">
    <source>
        <dbReference type="ARBA" id="ARBA00023295"/>
    </source>
</evidence>
<reference evidence="8" key="1">
    <citation type="journal article" date="2019" name="Int. J. Syst. Evol. Microbiol.">
        <title>The Global Catalogue of Microorganisms (GCM) 10K type strain sequencing project: providing services to taxonomists for standard genome sequencing and annotation.</title>
        <authorList>
            <consortium name="The Broad Institute Genomics Platform"/>
            <consortium name="The Broad Institute Genome Sequencing Center for Infectious Disease"/>
            <person name="Wu L."/>
            <person name="Ma J."/>
        </authorList>
    </citation>
    <scope>NUCLEOTIDE SEQUENCE [LARGE SCALE GENOMIC DNA]</scope>
    <source>
        <strain evidence="8">NBRC 112416</strain>
    </source>
</reference>
<comment type="similarity">
    <text evidence="2">Belongs to the glycosyl hydrolase 3 family.</text>
</comment>
<dbReference type="Gene3D" id="3.20.20.300">
    <property type="entry name" value="Glycoside hydrolase, family 3, N-terminal domain"/>
    <property type="match status" value="1"/>
</dbReference>
<comment type="catalytic activity">
    <reaction evidence="1">
        <text>Hydrolysis of terminal non-reducing N-acetyl-D-hexosamine residues in N-acetyl-beta-D-hexosaminides.</text>
        <dbReference type="EC" id="3.2.1.52"/>
    </reaction>
</comment>
<evidence type="ECO:0000256" key="1">
    <source>
        <dbReference type="ARBA" id="ARBA00001231"/>
    </source>
</evidence>